<dbReference type="Gene3D" id="3.90.940.10">
    <property type="match status" value="1"/>
</dbReference>
<dbReference type="GO" id="GO:0003677">
    <property type="term" value="F:DNA binding"/>
    <property type="evidence" value="ECO:0007669"/>
    <property type="project" value="InterPro"/>
</dbReference>
<name>A0A381VZI2_9ZZZZ</name>
<keyword evidence="4" id="KW-0808">Transferase</keyword>
<accession>A0A381VZI2</accession>
<comment type="catalytic activity">
    <reaction evidence="7">
        <text>RNA(n) + a ribonucleoside 5'-triphosphate = RNA(n+1) + diphosphate</text>
        <dbReference type="Rhea" id="RHEA:21248"/>
        <dbReference type="Rhea" id="RHEA-COMP:14527"/>
        <dbReference type="Rhea" id="RHEA-COMP:17342"/>
        <dbReference type="ChEBI" id="CHEBI:33019"/>
        <dbReference type="ChEBI" id="CHEBI:61557"/>
        <dbReference type="ChEBI" id="CHEBI:140395"/>
        <dbReference type="EC" id="2.7.7.6"/>
    </reaction>
</comment>
<dbReference type="InterPro" id="IPR036161">
    <property type="entry name" value="RPB6/omega-like_sf"/>
</dbReference>
<keyword evidence="5" id="KW-0548">Nucleotidyltransferase</keyword>
<gene>
    <name evidence="9" type="ORF">METZ01_LOCUS98563</name>
</gene>
<proteinExistence type="inferred from homology"/>
<evidence type="ECO:0000256" key="4">
    <source>
        <dbReference type="ARBA" id="ARBA00022679"/>
    </source>
</evidence>
<dbReference type="SUPFAM" id="SSF63562">
    <property type="entry name" value="RPB6/omega subunit-like"/>
    <property type="match status" value="1"/>
</dbReference>
<evidence type="ECO:0000256" key="8">
    <source>
        <dbReference type="SAM" id="MobiDB-lite"/>
    </source>
</evidence>
<evidence type="ECO:0000256" key="7">
    <source>
        <dbReference type="ARBA" id="ARBA00048552"/>
    </source>
</evidence>
<dbReference type="AlphaFoldDB" id="A0A381VZI2"/>
<evidence type="ECO:0000256" key="6">
    <source>
        <dbReference type="ARBA" id="ARBA00023163"/>
    </source>
</evidence>
<keyword evidence="6" id="KW-0804">Transcription</keyword>
<evidence type="ECO:0000256" key="2">
    <source>
        <dbReference type="ARBA" id="ARBA00012418"/>
    </source>
</evidence>
<feature type="region of interest" description="Disordered" evidence="8">
    <location>
        <begin position="99"/>
        <end position="118"/>
    </location>
</feature>
<dbReference type="InterPro" id="IPR006110">
    <property type="entry name" value="Pol_omega/Rpo6/RPB6"/>
</dbReference>
<dbReference type="Pfam" id="PF01192">
    <property type="entry name" value="RNA_pol_Rpb6"/>
    <property type="match status" value="1"/>
</dbReference>
<dbReference type="NCBIfam" id="TIGR00690">
    <property type="entry name" value="rpoZ"/>
    <property type="match status" value="1"/>
</dbReference>
<dbReference type="GO" id="GO:0003899">
    <property type="term" value="F:DNA-directed RNA polymerase activity"/>
    <property type="evidence" value="ECO:0007669"/>
    <property type="project" value="UniProtKB-EC"/>
</dbReference>
<dbReference type="HAMAP" id="MF_00366">
    <property type="entry name" value="RNApol_bact_RpoZ"/>
    <property type="match status" value="1"/>
</dbReference>
<dbReference type="PANTHER" id="PTHR34476">
    <property type="entry name" value="DNA-DIRECTED RNA POLYMERASE SUBUNIT OMEGA"/>
    <property type="match status" value="1"/>
</dbReference>
<protein>
    <recommendedName>
        <fullName evidence="2">DNA-directed RNA polymerase</fullName>
        <ecNumber evidence="2">2.7.7.6</ecNumber>
    </recommendedName>
</protein>
<dbReference type="GO" id="GO:0006351">
    <property type="term" value="P:DNA-templated transcription"/>
    <property type="evidence" value="ECO:0007669"/>
    <property type="project" value="InterPro"/>
</dbReference>
<dbReference type="GO" id="GO:0000428">
    <property type="term" value="C:DNA-directed RNA polymerase complex"/>
    <property type="evidence" value="ECO:0007669"/>
    <property type="project" value="UniProtKB-KW"/>
</dbReference>
<evidence type="ECO:0000313" key="9">
    <source>
        <dbReference type="EMBL" id="SVA45709.1"/>
    </source>
</evidence>
<dbReference type="EC" id="2.7.7.6" evidence="2"/>
<comment type="similarity">
    <text evidence="1">Belongs to the RNA polymerase subunit omega family.</text>
</comment>
<evidence type="ECO:0000256" key="3">
    <source>
        <dbReference type="ARBA" id="ARBA00022478"/>
    </source>
</evidence>
<reference evidence="9" key="1">
    <citation type="submission" date="2018-05" db="EMBL/GenBank/DDBJ databases">
        <authorList>
            <person name="Lanie J.A."/>
            <person name="Ng W.-L."/>
            <person name="Kazmierczak K.M."/>
            <person name="Andrzejewski T.M."/>
            <person name="Davidsen T.M."/>
            <person name="Wayne K.J."/>
            <person name="Tettelin H."/>
            <person name="Glass J.I."/>
            <person name="Rusch D."/>
            <person name="Podicherti R."/>
            <person name="Tsui H.-C.T."/>
            <person name="Winkler M.E."/>
        </authorList>
    </citation>
    <scope>NUCLEOTIDE SEQUENCE</scope>
</reference>
<evidence type="ECO:0000256" key="5">
    <source>
        <dbReference type="ARBA" id="ARBA00022695"/>
    </source>
</evidence>
<dbReference type="EMBL" id="UINC01010259">
    <property type="protein sequence ID" value="SVA45709.1"/>
    <property type="molecule type" value="Genomic_DNA"/>
</dbReference>
<dbReference type="PANTHER" id="PTHR34476:SF1">
    <property type="entry name" value="DNA-DIRECTED RNA POLYMERASE SUBUNIT OMEGA"/>
    <property type="match status" value="1"/>
</dbReference>
<dbReference type="SMART" id="SM01409">
    <property type="entry name" value="RNA_pol_Rpb6"/>
    <property type="match status" value="1"/>
</dbReference>
<sequence length="142" mass="16394">MARVTVEDCVDKIDSRFDLVLYSAHRSREMSEGGEILVDRDNDKNPIVALREISEEKFVSKELEEKVIESLQTQIDVDEPEEGFIAYKPTEKKSLIEKSLAGEEHSDENEGLKEENKIMNEEELLKAIQDNLDSKKNNRRKI</sequence>
<dbReference type="InterPro" id="IPR003716">
    <property type="entry name" value="DNA-dir_RNA_pol_omega"/>
</dbReference>
<keyword evidence="3" id="KW-0240">DNA-directed RNA polymerase</keyword>
<evidence type="ECO:0000256" key="1">
    <source>
        <dbReference type="ARBA" id="ARBA00006711"/>
    </source>
</evidence>
<organism evidence="9">
    <name type="scientific">marine metagenome</name>
    <dbReference type="NCBI Taxonomy" id="408172"/>
    <lineage>
        <taxon>unclassified sequences</taxon>
        <taxon>metagenomes</taxon>
        <taxon>ecological metagenomes</taxon>
    </lineage>
</organism>